<evidence type="ECO:0000313" key="2">
    <source>
        <dbReference type="Proteomes" id="UP001286313"/>
    </source>
</evidence>
<dbReference type="PANTHER" id="PTHR46138:SF1">
    <property type="entry name" value="PROTEIN DR1"/>
    <property type="match status" value="1"/>
</dbReference>
<protein>
    <submittedName>
        <fullName evidence="1">Uncharacterized protein</fullName>
    </submittedName>
</protein>
<dbReference type="GO" id="GO:0017025">
    <property type="term" value="F:TBP-class protein binding"/>
    <property type="evidence" value="ECO:0007669"/>
    <property type="project" value="TreeGrafter"/>
</dbReference>
<dbReference type="EMBL" id="JAWQEG010001550">
    <property type="protein sequence ID" value="KAK3878516.1"/>
    <property type="molecule type" value="Genomic_DNA"/>
</dbReference>
<dbReference type="GO" id="GO:0051123">
    <property type="term" value="P:RNA polymerase II preinitiation complex assembly"/>
    <property type="evidence" value="ECO:0007669"/>
    <property type="project" value="TreeGrafter"/>
</dbReference>
<proteinExistence type="predicted"/>
<dbReference type="GO" id="GO:0016251">
    <property type="term" value="F:RNA polymerase II general transcription initiation factor activity"/>
    <property type="evidence" value="ECO:0007669"/>
    <property type="project" value="TreeGrafter"/>
</dbReference>
<organism evidence="1 2">
    <name type="scientific">Petrolisthes cinctipes</name>
    <name type="common">Flat porcelain crab</name>
    <dbReference type="NCBI Taxonomy" id="88211"/>
    <lineage>
        <taxon>Eukaryota</taxon>
        <taxon>Metazoa</taxon>
        <taxon>Ecdysozoa</taxon>
        <taxon>Arthropoda</taxon>
        <taxon>Crustacea</taxon>
        <taxon>Multicrustacea</taxon>
        <taxon>Malacostraca</taxon>
        <taxon>Eumalacostraca</taxon>
        <taxon>Eucarida</taxon>
        <taxon>Decapoda</taxon>
        <taxon>Pleocyemata</taxon>
        <taxon>Anomura</taxon>
        <taxon>Galatheoidea</taxon>
        <taxon>Porcellanidae</taxon>
        <taxon>Petrolisthes</taxon>
    </lineage>
</organism>
<name>A0AAE1FRJ0_PETCI</name>
<sequence>MVDHNNTDILEFISPLGVRNKLWDESDRKTTLDKLGFGDYRADAEAVLKDCKAMAAKKRRKSTRLENLGIPVEELLRQQQELFAKARQEQMLVEQQEWQMLQAQVAVAQQQQQEQQIVDDDEDYS</sequence>
<gene>
    <name evidence="1" type="ORF">Pcinc_016860</name>
</gene>
<dbReference type="Proteomes" id="UP001286313">
    <property type="component" value="Unassembled WGS sequence"/>
</dbReference>
<dbReference type="AlphaFoldDB" id="A0AAE1FRJ0"/>
<dbReference type="InterPro" id="IPR042225">
    <property type="entry name" value="Ncb2"/>
</dbReference>
<dbReference type="GO" id="GO:0000122">
    <property type="term" value="P:negative regulation of transcription by RNA polymerase II"/>
    <property type="evidence" value="ECO:0007669"/>
    <property type="project" value="InterPro"/>
</dbReference>
<dbReference type="InterPro" id="IPR009072">
    <property type="entry name" value="Histone-fold"/>
</dbReference>
<keyword evidence="2" id="KW-1185">Reference proteome</keyword>
<comment type="caution">
    <text evidence="1">The sequence shown here is derived from an EMBL/GenBank/DDBJ whole genome shotgun (WGS) entry which is preliminary data.</text>
</comment>
<evidence type="ECO:0000313" key="1">
    <source>
        <dbReference type="EMBL" id="KAK3878516.1"/>
    </source>
</evidence>
<dbReference type="GO" id="GO:0046982">
    <property type="term" value="F:protein heterodimerization activity"/>
    <property type="evidence" value="ECO:0007669"/>
    <property type="project" value="InterPro"/>
</dbReference>
<reference evidence="1" key="1">
    <citation type="submission" date="2023-10" db="EMBL/GenBank/DDBJ databases">
        <title>Genome assemblies of two species of porcelain crab, Petrolisthes cinctipes and Petrolisthes manimaculis (Anomura: Porcellanidae).</title>
        <authorList>
            <person name="Angst P."/>
        </authorList>
    </citation>
    <scope>NUCLEOTIDE SEQUENCE</scope>
    <source>
        <strain evidence="1">PB745_01</strain>
        <tissue evidence="1">Gill</tissue>
    </source>
</reference>
<dbReference type="GO" id="GO:0017054">
    <property type="term" value="C:negative cofactor 2 complex"/>
    <property type="evidence" value="ECO:0007669"/>
    <property type="project" value="InterPro"/>
</dbReference>
<accession>A0AAE1FRJ0</accession>
<dbReference type="PANTHER" id="PTHR46138">
    <property type="entry name" value="PROTEIN DR1"/>
    <property type="match status" value="1"/>
</dbReference>
<dbReference type="Gene3D" id="1.10.20.10">
    <property type="entry name" value="Histone, subunit A"/>
    <property type="match status" value="1"/>
</dbReference>
<dbReference type="SUPFAM" id="SSF47113">
    <property type="entry name" value="Histone-fold"/>
    <property type="match status" value="1"/>
</dbReference>